<evidence type="ECO:0000313" key="1">
    <source>
        <dbReference type="EMBL" id="KAK1732530.1"/>
    </source>
</evidence>
<name>A0AAD8XS88_9STRA</name>
<proteinExistence type="predicted"/>
<keyword evidence="3" id="KW-1185">Reference proteome</keyword>
<evidence type="ECO:0000313" key="3">
    <source>
        <dbReference type="Proteomes" id="UP001224775"/>
    </source>
</evidence>
<accession>A0AAD8XS88</accession>
<evidence type="ECO:0000313" key="2">
    <source>
        <dbReference type="EMBL" id="KAK1733253.1"/>
    </source>
</evidence>
<organism evidence="1 3">
    <name type="scientific">Skeletonema marinoi</name>
    <dbReference type="NCBI Taxonomy" id="267567"/>
    <lineage>
        <taxon>Eukaryota</taxon>
        <taxon>Sar</taxon>
        <taxon>Stramenopiles</taxon>
        <taxon>Ochrophyta</taxon>
        <taxon>Bacillariophyta</taxon>
        <taxon>Coscinodiscophyceae</taxon>
        <taxon>Thalassiosirophycidae</taxon>
        <taxon>Thalassiosirales</taxon>
        <taxon>Skeletonemataceae</taxon>
        <taxon>Skeletonema</taxon>
        <taxon>Skeletonema marinoi-dohrnii complex</taxon>
    </lineage>
</organism>
<dbReference type="EMBL" id="JATAAI010000052">
    <property type="protein sequence ID" value="KAK1733253.1"/>
    <property type="molecule type" value="Genomic_DNA"/>
</dbReference>
<dbReference type="EMBL" id="JATAAI010000065">
    <property type="protein sequence ID" value="KAK1732530.1"/>
    <property type="molecule type" value="Genomic_DNA"/>
</dbReference>
<sequence length="301" mass="33834">MVNVRSKDLRVVRSRVERPILRRKLLTLLDEYNELYDSSASRVGLPRKLGNRVAVLSDSCVAKVFSSDMNSLSAFRRASGVLISTSLSIQFQDRRNILCDTDFWSLWDIIVMRSGWVLIDVQQFNSAFNGGGCRYLGLVRFLPSLLCGQRCCTSSGLCRVPLCTMSISRLCSSDGAYSACGDIWTMLMKQSSKIGISGRGRVGYSSAEKFERSQVLSFEYQLKLLRSMIDCRLPICDVILFCMEINAMIVGFSSPLSPDFDAENQSHCGDLLARELMVYIHFTNYADDVMQLVSFIDADFI</sequence>
<comment type="caution">
    <text evidence="1">The sequence shown here is derived from an EMBL/GenBank/DDBJ whole genome shotgun (WGS) entry which is preliminary data.</text>
</comment>
<reference evidence="1" key="1">
    <citation type="submission" date="2023-06" db="EMBL/GenBank/DDBJ databases">
        <title>Survivors Of The Sea: Transcriptome response of Skeletonema marinoi to long-term dormancy.</title>
        <authorList>
            <person name="Pinder M.I.M."/>
            <person name="Kourtchenko O."/>
            <person name="Robertson E.K."/>
            <person name="Larsson T."/>
            <person name="Maumus F."/>
            <person name="Osuna-Cruz C.M."/>
            <person name="Vancaester E."/>
            <person name="Stenow R."/>
            <person name="Vandepoele K."/>
            <person name="Ploug H."/>
            <person name="Bruchert V."/>
            <person name="Godhe A."/>
            <person name="Topel M."/>
        </authorList>
    </citation>
    <scope>NUCLEOTIDE SEQUENCE</scope>
    <source>
        <strain evidence="1">R05AC</strain>
    </source>
</reference>
<dbReference type="AlphaFoldDB" id="A0AAD8XS88"/>
<protein>
    <submittedName>
        <fullName evidence="1">Uncharacterized protein</fullName>
    </submittedName>
</protein>
<dbReference type="Proteomes" id="UP001224775">
    <property type="component" value="Unassembled WGS sequence"/>
</dbReference>
<gene>
    <name evidence="2" type="ORF">QTG54_016110</name>
    <name evidence="1" type="ORF">QTG54_016813</name>
</gene>